<evidence type="ECO:0000259" key="1">
    <source>
        <dbReference type="Pfam" id="PF24728"/>
    </source>
</evidence>
<dbReference type="InterPro" id="IPR056097">
    <property type="entry name" value="DUF7680"/>
</dbReference>
<organism evidence="2">
    <name type="scientific">Thermorudis sp</name>
    <dbReference type="NCBI Taxonomy" id="1969470"/>
    <lineage>
        <taxon>Bacteria</taxon>
        <taxon>Pseudomonadati</taxon>
        <taxon>Thermomicrobiota</taxon>
        <taxon>Thermomicrobia</taxon>
        <taxon>Thermomicrobia incertae sedis</taxon>
        <taxon>Thermorudis</taxon>
    </lineage>
</organism>
<gene>
    <name evidence="2" type="ORF">ENP13_05270</name>
</gene>
<comment type="caution">
    <text evidence="2">The sequence shown here is derived from an EMBL/GenBank/DDBJ whole genome shotgun (WGS) entry which is preliminary data.</text>
</comment>
<proteinExistence type="predicted"/>
<feature type="domain" description="DUF7680" evidence="1">
    <location>
        <begin position="3"/>
        <end position="132"/>
    </location>
</feature>
<dbReference type="Pfam" id="PF24728">
    <property type="entry name" value="DUF7680"/>
    <property type="match status" value="1"/>
</dbReference>
<accession>A0A7C2WQR4</accession>
<sequence length="133" mass="14968">MTFLVRVERDHGTVTRIDVLEARRDGKSRVVERIGTLKGLALDVARPYLAMDCERAGYTLPENSQPSLVPEPLGVRLALYALALSPIESVERLERVARGLHLLTENENEAYYWYGLCRERGTRACTALRILVG</sequence>
<dbReference type="EMBL" id="DSID01000402">
    <property type="protein sequence ID" value="HEX70637.1"/>
    <property type="molecule type" value="Genomic_DNA"/>
</dbReference>
<evidence type="ECO:0000313" key="2">
    <source>
        <dbReference type="EMBL" id="HEX70637.1"/>
    </source>
</evidence>
<dbReference type="AlphaFoldDB" id="A0A7C2WQR4"/>
<reference evidence="2" key="1">
    <citation type="journal article" date="2020" name="mSystems">
        <title>Genome- and Community-Level Interaction Insights into Carbon Utilization and Element Cycling Functions of Hydrothermarchaeota in Hydrothermal Sediment.</title>
        <authorList>
            <person name="Zhou Z."/>
            <person name="Liu Y."/>
            <person name="Xu W."/>
            <person name="Pan J."/>
            <person name="Luo Z.H."/>
            <person name="Li M."/>
        </authorList>
    </citation>
    <scope>NUCLEOTIDE SEQUENCE [LARGE SCALE GENOMIC DNA]</scope>
    <source>
        <strain evidence="2">SpSt-192</strain>
    </source>
</reference>
<name>A0A7C2WQR4_9BACT</name>
<protein>
    <recommendedName>
        <fullName evidence="1">DUF7680 domain-containing protein</fullName>
    </recommendedName>
</protein>